<dbReference type="OrthoDB" id="9782229at2"/>
<dbReference type="Pfam" id="PF00691">
    <property type="entry name" value="OmpA"/>
    <property type="match status" value="1"/>
</dbReference>
<dbReference type="AlphaFoldDB" id="A0A3R5X0V9"/>
<evidence type="ECO:0000313" key="7">
    <source>
        <dbReference type="Proteomes" id="UP000287701"/>
    </source>
</evidence>
<name>A0A3R5X0V9_ORNRH</name>
<gene>
    <name evidence="6" type="ORF">EQP59_10655</name>
</gene>
<evidence type="ECO:0000256" key="1">
    <source>
        <dbReference type="ARBA" id="ARBA00004442"/>
    </source>
</evidence>
<evidence type="ECO:0000313" key="6">
    <source>
        <dbReference type="EMBL" id="QAR31769.1"/>
    </source>
</evidence>
<evidence type="ECO:0000256" key="2">
    <source>
        <dbReference type="ARBA" id="ARBA00023136"/>
    </source>
</evidence>
<dbReference type="GO" id="GO:0009279">
    <property type="term" value="C:cell outer membrane"/>
    <property type="evidence" value="ECO:0007669"/>
    <property type="project" value="UniProtKB-SubCell"/>
</dbReference>
<dbReference type="PANTHER" id="PTHR30329:SF21">
    <property type="entry name" value="LIPOPROTEIN YIAD-RELATED"/>
    <property type="match status" value="1"/>
</dbReference>
<dbReference type="InterPro" id="IPR006665">
    <property type="entry name" value="OmpA-like"/>
</dbReference>
<protein>
    <submittedName>
        <fullName evidence="6">OmpA family protein</fullName>
    </submittedName>
</protein>
<organism evidence="6 7">
    <name type="scientific">Ornithobacterium rhinotracheale</name>
    <dbReference type="NCBI Taxonomy" id="28251"/>
    <lineage>
        <taxon>Bacteria</taxon>
        <taxon>Pseudomonadati</taxon>
        <taxon>Bacteroidota</taxon>
        <taxon>Flavobacteriia</taxon>
        <taxon>Flavobacteriales</taxon>
        <taxon>Weeksellaceae</taxon>
        <taxon>Ornithobacterium</taxon>
    </lineage>
</organism>
<accession>A0A3R5X0V9</accession>
<dbReference type="InterPro" id="IPR050330">
    <property type="entry name" value="Bact_OuterMem_StrucFunc"/>
</dbReference>
<dbReference type="InterPro" id="IPR039567">
    <property type="entry name" value="Gly-zipper"/>
</dbReference>
<dbReference type="Proteomes" id="UP000287701">
    <property type="component" value="Chromosome"/>
</dbReference>
<keyword evidence="2 4" id="KW-0472">Membrane</keyword>
<dbReference type="PROSITE" id="PS01068">
    <property type="entry name" value="OMPA_1"/>
    <property type="match status" value="1"/>
</dbReference>
<dbReference type="PROSITE" id="PS51123">
    <property type="entry name" value="OMPA_2"/>
    <property type="match status" value="1"/>
</dbReference>
<evidence type="ECO:0000256" key="3">
    <source>
        <dbReference type="ARBA" id="ARBA00023237"/>
    </source>
</evidence>
<dbReference type="RefSeq" id="WP_128502206.1">
    <property type="nucleotide sequence ID" value="NZ_CP035107.1"/>
</dbReference>
<evidence type="ECO:0000256" key="4">
    <source>
        <dbReference type="PROSITE-ProRule" id="PRU00473"/>
    </source>
</evidence>
<dbReference type="EMBL" id="CP035107">
    <property type="protein sequence ID" value="QAR31769.1"/>
    <property type="molecule type" value="Genomic_DNA"/>
</dbReference>
<reference evidence="6 7" key="1">
    <citation type="submission" date="2019-01" db="EMBL/GenBank/DDBJ databases">
        <title>Whole Genome of Ornithobacterium rhinotracheale FARPER-174b.</title>
        <authorList>
            <person name="Tataje-Lavanda L.A."/>
            <person name="Montalvan A."/>
            <person name="Montesinos R."/>
            <person name="Zimic M."/>
            <person name="Fernandez-Sanchez M."/>
            <person name="Fernandez-Diaz M."/>
        </authorList>
    </citation>
    <scope>NUCLEOTIDE SEQUENCE [LARGE SCALE GENOMIC DNA]</scope>
    <source>
        <strain evidence="6 7">FARPER-174b</strain>
    </source>
</reference>
<feature type="domain" description="OmpA-like" evidence="5">
    <location>
        <begin position="98"/>
        <end position="215"/>
    </location>
</feature>
<proteinExistence type="predicted"/>
<dbReference type="PANTHER" id="PTHR30329">
    <property type="entry name" value="STATOR ELEMENT OF FLAGELLAR MOTOR COMPLEX"/>
    <property type="match status" value="1"/>
</dbReference>
<dbReference type="InterPro" id="IPR036737">
    <property type="entry name" value="OmpA-like_sf"/>
</dbReference>
<sequence>MKNLHLRILPLLVILGLMLSSCEAVQNTNKSQRGAAIGAAAGAGLGALIGKKNRALGAIIGGVVGGSAGAIIGKKMDKQAQEIGQALPGAEVKRSEEGIQVILDENSEVRFEYNKSSLTPEAKQNLAKVIKVFQEYPDTNIMVVGYTDNVGSQSYNQPLSQKRAQSVADFLISNGIAKNRLTVVGMGKEDPRYSNDTPQGRAGNRRVEFTITANEKMKEEAKKEAGE</sequence>
<dbReference type="CDD" id="cd07185">
    <property type="entry name" value="OmpA_C-like"/>
    <property type="match status" value="1"/>
</dbReference>
<dbReference type="PROSITE" id="PS51257">
    <property type="entry name" value="PROKAR_LIPOPROTEIN"/>
    <property type="match status" value="1"/>
</dbReference>
<dbReference type="SUPFAM" id="SSF103088">
    <property type="entry name" value="OmpA-like"/>
    <property type="match status" value="1"/>
</dbReference>
<keyword evidence="3" id="KW-0998">Cell outer membrane</keyword>
<dbReference type="InterPro" id="IPR006690">
    <property type="entry name" value="OMPA-like_CS"/>
</dbReference>
<dbReference type="Gene3D" id="3.30.1330.60">
    <property type="entry name" value="OmpA-like domain"/>
    <property type="match status" value="1"/>
</dbReference>
<dbReference type="InterPro" id="IPR006664">
    <property type="entry name" value="OMP_bac"/>
</dbReference>
<dbReference type="Pfam" id="PF13488">
    <property type="entry name" value="Gly-zipper_Omp"/>
    <property type="match status" value="1"/>
</dbReference>
<evidence type="ECO:0000259" key="5">
    <source>
        <dbReference type="PROSITE" id="PS51123"/>
    </source>
</evidence>
<dbReference type="PRINTS" id="PR01021">
    <property type="entry name" value="OMPADOMAIN"/>
</dbReference>
<comment type="subcellular location">
    <subcellularLocation>
        <location evidence="1">Cell outer membrane</location>
    </subcellularLocation>
</comment>